<dbReference type="OrthoDB" id="1366256at2"/>
<evidence type="ECO:0000313" key="2">
    <source>
        <dbReference type="Proteomes" id="UP000192980"/>
    </source>
</evidence>
<keyword evidence="2" id="KW-1185">Reference proteome</keyword>
<dbReference type="RefSeq" id="WP_085473272.1">
    <property type="nucleotide sequence ID" value="NZ_FXAU01000004.1"/>
</dbReference>
<organism evidence="1 2">
    <name type="scientific">Sphingobacterium psychroaquaticum</name>
    <dbReference type="NCBI Taxonomy" id="561061"/>
    <lineage>
        <taxon>Bacteria</taxon>
        <taxon>Pseudomonadati</taxon>
        <taxon>Bacteroidota</taxon>
        <taxon>Sphingobacteriia</taxon>
        <taxon>Sphingobacteriales</taxon>
        <taxon>Sphingobacteriaceae</taxon>
        <taxon>Sphingobacterium</taxon>
    </lineage>
</organism>
<reference evidence="1 2" key="1">
    <citation type="submission" date="2017-04" db="EMBL/GenBank/DDBJ databases">
        <authorList>
            <person name="Afonso C.L."/>
            <person name="Miller P.J."/>
            <person name="Scott M.A."/>
            <person name="Spackman E."/>
            <person name="Goraichik I."/>
            <person name="Dimitrov K.M."/>
            <person name="Suarez D.L."/>
            <person name="Swayne D.E."/>
        </authorList>
    </citation>
    <scope>NUCLEOTIDE SEQUENCE [LARGE SCALE GENOMIC DNA]</scope>
    <source>
        <strain evidence="1 2">DSM 22418</strain>
    </source>
</reference>
<dbReference type="STRING" id="561061.SAMN05660862_2540"/>
<proteinExistence type="predicted"/>
<dbReference type="AlphaFoldDB" id="A0A1X7K525"/>
<sequence length="100" mass="11569">MRNFSDFNIKVDNFTGKKIEIDEVVGNMIEVLDYKLEPSKFKDKGNGMRLTLSIRFEEKERVIFTGSVILQEQCEKVRDIDGFPFAATITALKPRGYKFI</sequence>
<gene>
    <name evidence="1" type="ORF">SAMN05660862_2540</name>
</gene>
<protein>
    <submittedName>
        <fullName evidence="1">Uncharacterized protein</fullName>
    </submittedName>
</protein>
<dbReference type="Proteomes" id="UP000192980">
    <property type="component" value="Unassembled WGS sequence"/>
</dbReference>
<accession>A0A1X7K525</accession>
<evidence type="ECO:0000313" key="1">
    <source>
        <dbReference type="EMBL" id="SMG35700.1"/>
    </source>
</evidence>
<name>A0A1X7K525_9SPHI</name>
<dbReference type="EMBL" id="FXAU01000004">
    <property type="protein sequence ID" value="SMG35700.1"/>
    <property type="molecule type" value="Genomic_DNA"/>
</dbReference>